<dbReference type="EMBL" id="QLMA01000005">
    <property type="protein sequence ID" value="RAJ80368.1"/>
    <property type="molecule type" value="Genomic_DNA"/>
</dbReference>
<keyword evidence="2" id="KW-1133">Transmembrane helix</keyword>
<keyword evidence="5" id="KW-1185">Reference proteome</keyword>
<dbReference type="PANTHER" id="PTHR44145:SF3">
    <property type="entry name" value="DNAJ HOMOLOG SUBFAMILY A MEMBER 3, MITOCHONDRIAL"/>
    <property type="match status" value="1"/>
</dbReference>
<dbReference type="PANTHER" id="PTHR44145">
    <property type="entry name" value="DNAJ HOMOLOG SUBFAMILY A MEMBER 3, MITOCHONDRIAL"/>
    <property type="match status" value="1"/>
</dbReference>
<gene>
    <name evidence="4" type="ORF">CLV59_105477</name>
</gene>
<evidence type="ECO:0000256" key="1">
    <source>
        <dbReference type="ARBA" id="ARBA00023186"/>
    </source>
</evidence>
<feature type="domain" description="J" evidence="3">
    <location>
        <begin position="3"/>
        <end position="68"/>
    </location>
</feature>
<dbReference type="Pfam" id="PF00226">
    <property type="entry name" value="DnaJ"/>
    <property type="match status" value="1"/>
</dbReference>
<keyword evidence="2" id="KW-0812">Transmembrane</keyword>
<dbReference type="PRINTS" id="PR00625">
    <property type="entry name" value="JDOMAIN"/>
</dbReference>
<dbReference type="InterPro" id="IPR051938">
    <property type="entry name" value="Apopto_cytoskel_mod"/>
</dbReference>
<dbReference type="InterPro" id="IPR001623">
    <property type="entry name" value="DnaJ_domain"/>
</dbReference>
<dbReference type="PROSITE" id="PS50076">
    <property type="entry name" value="DNAJ_2"/>
    <property type="match status" value="1"/>
</dbReference>
<dbReference type="AlphaFoldDB" id="A0A327W5V9"/>
<protein>
    <submittedName>
        <fullName evidence="4">DnaJ-like protein</fullName>
    </submittedName>
</protein>
<dbReference type="Proteomes" id="UP000249819">
    <property type="component" value="Unassembled WGS sequence"/>
</dbReference>
<evidence type="ECO:0000256" key="2">
    <source>
        <dbReference type="SAM" id="Phobius"/>
    </source>
</evidence>
<accession>A0A327W5V9</accession>
<dbReference type="RefSeq" id="WP_111593357.1">
    <property type="nucleotide sequence ID" value="NZ_QLMA01000005.1"/>
</dbReference>
<evidence type="ECO:0000259" key="3">
    <source>
        <dbReference type="PROSITE" id="PS50076"/>
    </source>
</evidence>
<sequence>MNNYYQVLGVSQQASPQEIKAAYRSLSKKYHPDKNGGEPYFEEKFKELQRAYEVLSDPGTRQIFDNYLNEMEHPGSQEWAPASVLAKKSSRVKTIFIILLFSIIPGILIWSQLHEAQEKEAIELRRINKALLERKETKTDTLNQDVLPFLQKVASMHRNQEMEDTSPAIRQLLSEQRRLDSAANPAAFAQRERTLMQSFFKIGTAQEDVLKLQGRPTAVDRNMSTGEQTWHYGEDNVTFKDGRVTSYDNVDGRLKVK</sequence>
<dbReference type="OrthoDB" id="9779622at2"/>
<dbReference type="CDD" id="cd06257">
    <property type="entry name" value="DnaJ"/>
    <property type="match status" value="1"/>
</dbReference>
<dbReference type="SUPFAM" id="SSF46565">
    <property type="entry name" value="Chaperone J-domain"/>
    <property type="match status" value="1"/>
</dbReference>
<dbReference type="SMART" id="SM00271">
    <property type="entry name" value="DnaJ"/>
    <property type="match status" value="1"/>
</dbReference>
<evidence type="ECO:0000313" key="5">
    <source>
        <dbReference type="Proteomes" id="UP000249819"/>
    </source>
</evidence>
<feature type="transmembrane region" description="Helical" evidence="2">
    <location>
        <begin position="95"/>
        <end position="113"/>
    </location>
</feature>
<reference evidence="4 5" key="1">
    <citation type="submission" date="2018-06" db="EMBL/GenBank/DDBJ databases">
        <title>Genomic Encyclopedia of Archaeal and Bacterial Type Strains, Phase II (KMG-II): from individual species to whole genera.</title>
        <authorList>
            <person name="Goeker M."/>
        </authorList>
    </citation>
    <scope>NUCLEOTIDE SEQUENCE [LARGE SCALE GENOMIC DNA]</scope>
    <source>
        <strain evidence="4 5">DSM 29821</strain>
    </source>
</reference>
<dbReference type="InterPro" id="IPR018253">
    <property type="entry name" value="DnaJ_domain_CS"/>
</dbReference>
<dbReference type="InterPro" id="IPR036869">
    <property type="entry name" value="J_dom_sf"/>
</dbReference>
<proteinExistence type="predicted"/>
<dbReference type="PROSITE" id="PS00636">
    <property type="entry name" value="DNAJ_1"/>
    <property type="match status" value="1"/>
</dbReference>
<organism evidence="4 5">
    <name type="scientific">Chitinophaga dinghuensis</name>
    <dbReference type="NCBI Taxonomy" id="1539050"/>
    <lineage>
        <taxon>Bacteria</taxon>
        <taxon>Pseudomonadati</taxon>
        <taxon>Bacteroidota</taxon>
        <taxon>Chitinophagia</taxon>
        <taxon>Chitinophagales</taxon>
        <taxon>Chitinophagaceae</taxon>
        <taxon>Chitinophaga</taxon>
    </lineage>
</organism>
<evidence type="ECO:0000313" key="4">
    <source>
        <dbReference type="EMBL" id="RAJ80368.1"/>
    </source>
</evidence>
<comment type="caution">
    <text evidence="4">The sequence shown here is derived from an EMBL/GenBank/DDBJ whole genome shotgun (WGS) entry which is preliminary data.</text>
</comment>
<keyword evidence="2" id="KW-0472">Membrane</keyword>
<dbReference type="Gene3D" id="1.10.287.110">
    <property type="entry name" value="DnaJ domain"/>
    <property type="match status" value="1"/>
</dbReference>
<keyword evidence="1" id="KW-0143">Chaperone</keyword>
<name>A0A327W5V9_9BACT</name>